<dbReference type="EMBL" id="LGIA01000104">
    <property type="protein sequence ID" value="KOH45571.1"/>
    <property type="molecule type" value="Genomic_DNA"/>
</dbReference>
<dbReference type="AlphaFoldDB" id="A0A0L8VAT4"/>
<gene>
    <name evidence="1" type="ORF">NC99_16090</name>
</gene>
<dbReference type="Proteomes" id="UP000036958">
    <property type="component" value="Unassembled WGS sequence"/>
</dbReference>
<organism evidence="1 2">
    <name type="scientific">Sunxiuqinia dokdonensis</name>
    <dbReference type="NCBI Taxonomy" id="1409788"/>
    <lineage>
        <taxon>Bacteria</taxon>
        <taxon>Pseudomonadati</taxon>
        <taxon>Bacteroidota</taxon>
        <taxon>Bacteroidia</taxon>
        <taxon>Marinilabiliales</taxon>
        <taxon>Prolixibacteraceae</taxon>
        <taxon>Sunxiuqinia</taxon>
    </lineage>
</organism>
<evidence type="ECO:0000313" key="2">
    <source>
        <dbReference type="Proteomes" id="UP000036958"/>
    </source>
</evidence>
<dbReference type="OrthoDB" id="1122809at2"/>
<protein>
    <submittedName>
        <fullName evidence="1">Uncharacterized protein</fullName>
    </submittedName>
</protein>
<keyword evidence="2" id="KW-1185">Reference proteome</keyword>
<comment type="caution">
    <text evidence="1">The sequence shown here is derived from an EMBL/GenBank/DDBJ whole genome shotgun (WGS) entry which is preliminary data.</text>
</comment>
<dbReference type="RefSeq" id="WP_157624624.1">
    <property type="nucleotide sequence ID" value="NZ_LGIA01000104.1"/>
</dbReference>
<sequence>MKRIIKQVFFGLVLMVALTGMKVKATSAPLKPEIEPELELESWMIDESFWYQLPGELTPATDDALEIEAWMTDDSYWQ</sequence>
<name>A0A0L8VAT4_9BACT</name>
<proteinExistence type="predicted"/>
<accession>A0A0L8VAT4</accession>
<evidence type="ECO:0000313" key="1">
    <source>
        <dbReference type="EMBL" id="KOH45571.1"/>
    </source>
</evidence>
<reference evidence="2" key="1">
    <citation type="submission" date="2015-07" db="EMBL/GenBank/DDBJ databases">
        <title>Genome sequencing of Sunxiuqinia dokdonensis strain SK.</title>
        <authorList>
            <person name="Ahn S."/>
            <person name="Kim B.-C."/>
        </authorList>
    </citation>
    <scope>NUCLEOTIDE SEQUENCE [LARGE SCALE GENOMIC DNA]</scope>
    <source>
        <strain evidence="2">SK</strain>
    </source>
</reference>